<name>A0A1A8VWQ7_PLAMA</name>
<dbReference type="Proteomes" id="UP000078597">
    <property type="component" value="Unassembled WGS sequence"/>
</dbReference>
<proteinExistence type="predicted"/>
<accession>A0A1A8VWQ7</accession>
<protein>
    <recommendedName>
        <fullName evidence="2">HIT-type domain-containing protein</fullName>
    </recommendedName>
</protein>
<dbReference type="VEuPathDB" id="PlasmoDB:PmUG01_07028400"/>
<evidence type="ECO:0000256" key="1">
    <source>
        <dbReference type="PROSITE-ProRule" id="PRU00453"/>
    </source>
</evidence>
<keyword evidence="1" id="KW-0863">Zinc-finger</keyword>
<dbReference type="EMBL" id="FLQW01000424">
    <property type="protein sequence ID" value="SBS83783.1"/>
    <property type="molecule type" value="Genomic_DNA"/>
</dbReference>
<dbReference type="Gene3D" id="3.30.60.190">
    <property type="match status" value="1"/>
</dbReference>
<dbReference type="PROSITE" id="PS51083">
    <property type="entry name" value="ZF_HIT"/>
    <property type="match status" value="1"/>
</dbReference>
<sequence length="270" mass="31822">MDDYECNYRYDLENYSSNFGENIMCYNESNYVNGNREYNNFENDFCFFGDTIEEDSKEEKDCEYINTKSNQNNLKISKELSISPNNNSSNFKKRKVINDSSHKGNKKLKKNDLCIVCMQNERKYKFTCCYEYYCSVPCFNKHNQKECLDQRRKKLCMLQVESMNGDSTSTPTATLAATTYSNNDNFFFSYYEQNEQSPCPDYIQSECLTNEQKHKLKEDLALKLLLKNNYVRSVFKQFSLSNDKISYLSHYINDPTVVQVIDQIMKTIES</sequence>
<organism evidence="3 4">
    <name type="scientific">Plasmodium malariae</name>
    <dbReference type="NCBI Taxonomy" id="5858"/>
    <lineage>
        <taxon>Eukaryota</taxon>
        <taxon>Sar</taxon>
        <taxon>Alveolata</taxon>
        <taxon>Apicomplexa</taxon>
        <taxon>Aconoidasida</taxon>
        <taxon>Haemosporida</taxon>
        <taxon>Plasmodiidae</taxon>
        <taxon>Plasmodium</taxon>
        <taxon>Plasmodium (Plasmodium)</taxon>
    </lineage>
</organism>
<keyword evidence="1" id="KW-0862">Zinc</keyword>
<dbReference type="GO" id="GO:0008270">
    <property type="term" value="F:zinc ion binding"/>
    <property type="evidence" value="ECO:0007669"/>
    <property type="project" value="UniProtKB-UniRule"/>
</dbReference>
<feature type="domain" description="HIT-type" evidence="2">
    <location>
        <begin position="114"/>
        <end position="147"/>
    </location>
</feature>
<evidence type="ECO:0000313" key="3">
    <source>
        <dbReference type="EMBL" id="SBS83783.1"/>
    </source>
</evidence>
<gene>
    <name evidence="3" type="ORF">PMALA_007950</name>
</gene>
<dbReference type="AlphaFoldDB" id="A0A1A8VWQ7"/>
<keyword evidence="1" id="KW-0479">Metal-binding</keyword>
<dbReference type="InterPro" id="IPR007529">
    <property type="entry name" value="Znf_HIT"/>
</dbReference>
<evidence type="ECO:0000259" key="2">
    <source>
        <dbReference type="PROSITE" id="PS51083"/>
    </source>
</evidence>
<reference evidence="4" key="1">
    <citation type="submission" date="2016-05" db="EMBL/GenBank/DDBJ databases">
        <authorList>
            <person name="Naeem Raeece"/>
        </authorList>
    </citation>
    <scope>NUCLEOTIDE SEQUENCE [LARGE SCALE GENOMIC DNA]</scope>
</reference>
<evidence type="ECO:0000313" key="4">
    <source>
        <dbReference type="Proteomes" id="UP000078597"/>
    </source>
</evidence>